<protein>
    <recommendedName>
        <fullName evidence="5">Purine nucleoside phosphorylase</fullName>
        <ecNumber evidence="5">2.4.2.1</ecNumber>
    </recommendedName>
    <alternativeName>
        <fullName evidence="5">Inosine-guanosine phosphorylase</fullName>
    </alternativeName>
</protein>
<reference evidence="7 8" key="1">
    <citation type="submission" date="2019-11" db="EMBL/GenBank/DDBJ databases">
        <title>Pseudodesulfovibrio alkaliphilus, sp. nov., an alkaliphilic sulfate-reducing bacteria from mud volcano of Taman peninsula, Russia.</title>
        <authorList>
            <person name="Frolova A."/>
            <person name="Merkel A.Y."/>
            <person name="Slobodkin A.I."/>
        </authorList>
    </citation>
    <scope>NUCLEOTIDE SEQUENCE [LARGE SCALE GENOMIC DNA]</scope>
    <source>
        <strain evidence="7 8">F-1</strain>
    </source>
</reference>
<dbReference type="Proteomes" id="UP000461162">
    <property type="component" value="Unassembled WGS sequence"/>
</dbReference>
<sequence length="281" mass="30345">MKYHEKVHQSAAYIQEKLGKIQVGSAGLVTGTGLGGLTSAIKNAKSLFYREIPGFPVSTVDSHTGRLLVGTVEDAPIVALHGRHHLYEGFDARQATHAVRTLGELGVGVLILTNAAGALNPSFAVGSPMLIEDHINFTGTTPLRGDNHALWGERFPDMCEVYDSRLRRLAVDKALALGIRLERGVYMQVMGPNMETPAETRMYRAMGADAIGMSTCMEAIAARHMGMRLLGISCLTNKNLPDCMQEAPLKTVISRAEEASSTMTALIAAILKEIRDLTDEA</sequence>
<comment type="similarity">
    <text evidence="2 5">Belongs to the PNP/MTAP phosphorylase family.</text>
</comment>
<evidence type="ECO:0000313" key="8">
    <source>
        <dbReference type="Proteomes" id="UP000461162"/>
    </source>
</evidence>
<dbReference type="AlphaFoldDB" id="A0A7K1KRL1"/>
<dbReference type="GO" id="GO:0005737">
    <property type="term" value="C:cytoplasm"/>
    <property type="evidence" value="ECO:0007669"/>
    <property type="project" value="TreeGrafter"/>
</dbReference>
<evidence type="ECO:0000256" key="5">
    <source>
        <dbReference type="PIRNR" id="PIRNR000477"/>
    </source>
</evidence>
<dbReference type="Pfam" id="PF01048">
    <property type="entry name" value="PNP_UDP_1"/>
    <property type="match status" value="1"/>
</dbReference>
<evidence type="ECO:0000256" key="2">
    <source>
        <dbReference type="ARBA" id="ARBA00006751"/>
    </source>
</evidence>
<dbReference type="EMBL" id="WODC01000011">
    <property type="protein sequence ID" value="MUM78717.1"/>
    <property type="molecule type" value="Genomic_DNA"/>
</dbReference>
<comment type="caution">
    <text evidence="7">The sequence shown here is derived from an EMBL/GenBank/DDBJ whole genome shotgun (WGS) entry which is preliminary data.</text>
</comment>
<proteinExistence type="inferred from homology"/>
<comment type="function">
    <text evidence="5">The purine nucleoside phosphorylases catalyze the phosphorolytic breakdown of the N-glycosidic bond in the beta-(deoxy)ribonucleoside molecules, with the formation of the corresponding free purine bases and pentose-1-phosphate.</text>
</comment>
<dbReference type="InterPro" id="IPR035994">
    <property type="entry name" value="Nucleoside_phosphorylase_sf"/>
</dbReference>
<dbReference type="GO" id="GO:0009116">
    <property type="term" value="P:nucleoside metabolic process"/>
    <property type="evidence" value="ECO:0007669"/>
    <property type="project" value="InterPro"/>
</dbReference>
<dbReference type="InterPro" id="IPR000845">
    <property type="entry name" value="Nucleoside_phosphorylase_d"/>
</dbReference>
<evidence type="ECO:0000256" key="4">
    <source>
        <dbReference type="ARBA" id="ARBA00022679"/>
    </source>
</evidence>
<accession>A0A7K1KRL1</accession>
<dbReference type="InterPro" id="IPR011268">
    <property type="entry name" value="Purine_phosphorylase"/>
</dbReference>
<feature type="domain" description="Nucleoside phosphorylase" evidence="6">
    <location>
        <begin position="27"/>
        <end position="272"/>
    </location>
</feature>
<keyword evidence="4 5" id="KW-0808">Transferase</keyword>
<name>A0A7K1KRL1_9BACT</name>
<evidence type="ECO:0000313" key="7">
    <source>
        <dbReference type="EMBL" id="MUM78717.1"/>
    </source>
</evidence>
<dbReference type="GO" id="GO:0004731">
    <property type="term" value="F:purine-nucleoside phosphorylase activity"/>
    <property type="evidence" value="ECO:0007669"/>
    <property type="project" value="UniProtKB-EC"/>
</dbReference>
<evidence type="ECO:0000256" key="1">
    <source>
        <dbReference type="ARBA" id="ARBA00005058"/>
    </source>
</evidence>
<evidence type="ECO:0000259" key="6">
    <source>
        <dbReference type="Pfam" id="PF01048"/>
    </source>
</evidence>
<dbReference type="PANTHER" id="PTHR11904:SF9">
    <property type="entry name" value="PURINE NUCLEOSIDE PHOSPHORYLASE-RELATED"/>
    <property type="match status" value="1"/>
</dbReference>
<keyword evidence="8" id="KW-1185">Reference proteome</keyword>
<organism evidence="7 8">
    <name type="scientific">Pseudodesulfovibrio alkaliphilus</name>
    <dbReference type="NCBI Taxonomy" id="2661613"/>
    <lineage>
        <taxon>Bacteria</taxon>
        <taxon>Pseudomonadati</taxon>
        <taxon>Thermodesulfobacteriota</taxon>
        <taxon>Desulfovibrionia</taxon>
        <taxon>Desulfovibrionales</taxon>
        <taxon>Desulfovibrionaceae</taxon>
    </lineage>
</organism>
<gene>
    <name evidence="7" type="ORF">GKC30_13835</name>
</gene>
<keyword evidence="3 5" id="KW-0328">Glycosyltransferase</keyword>
<comment type="pathway">
    <text evidence="1 5">Purine metabolism; purine nucleoside salvage.</text>
</comment>
<dbReference type="EC" id="2.4.2.1" evidence="5"/>
<dbReference type="Gene3D" id="3.40.50.1580">
    <property type="entry name" value="Nucleoside phosphorylase domain"/>
    <property type="match status" value="1"/>
</dbReference>
<dbReference type="NCBIfam" id="TIGR01697">
    <property type="entry name" value="PNPH-PUNA-XAPA"/>
    <property type="match status" value="1"/>
</dbReference>
<dbReference type="RefSeq" id="WP_155935565.1">
    <property type="nucleotide sequence ID" value="NZ_WODC01000011.1"/>
</dbReference>
<dbReference type="NCBIfam" id="NF006054">
    <property type="entry name" value="PRK08202.1"/>
    <property type="match status" value="1"/>
</dbReference>
<evidence type="ECO:0000256" key="3">
    <source>
        <dbReference type="ARBA" id="ARBA00022676"/>
    </source>
</evidence>
<dbReference type="PANTHER" id="PTHR11904">
    <property type="entry name" value="METHYLTHIOADENOSINE/PURINE NUCLEOSIDE PHOSPHORYLASE"/>
    <property type="match status" value="1"/>
</dbReference>
<dbReference type="CDD" id="cd09009">
    <property type="entry name" value="PNP-EcPNPII_like"/>
    <property type="match status" value="1"/>
</dbReference>
<dbReference type="PIRSF" id="PIRSF000477">
    <property type="entry name" value="PurNPase"/>
    <property type="match status" value="1"/>
</dbReference>
<dbReference type="SUPFAM" id="SSF53167">
    <property type="entry name" value="Purine and uridine phosphorylases"/>
    <property type="match status" value="1"/>
</dbReference>
<dbReference type="UniPathway" id="UPA00606"/>